<dbReference type="GO" id="GO:0016702">
    <property type="term" value="F:oxidoreductase activity, acting on single donors with incorporation of molecular oxygen, incorporation of two atoms of oxygen"/>
    <property type="evidence" value="ECO:0007669"/>
    <property type="project" value="InterPro"/>
</dbReference>
<dbReference type="SUPFAM" id="SSF49482">
    <property type="entry name" value="Aromatic compound dioxygenase"/>
    <property type="match status" value="1"/>
</dbReference>
<evidence type="ECO:0000256" key="2">
    <source>
        <dbReference type="ARBA" id="ARBA00022964"/>
    </source>
</evidence>
<dbReference type="AlphaFoldDB" id="M2PS52"/>
<keyword evidence="4" id="KW-0472">Membrane</keyword>
<reference evidence="6 7" key="1">
    <citation type="journal article" date="2012" name="Proc. Natl. Acad. Sci. U.S.A.">
        <title>Comparative genomics of Ceriporiopsis subvermispora and Phanerochaete chrysosporium provide insight into selective ligninolysis.</title>
        <authorList>
            <person name="Fernandez-Fueyo E."/>
            <person name="Ruiz-Duenas F.J."/>
            <person name="Ferreira P."/>
            <person name="Floudas D."/>
            <person name="Hibbett D.S."/>
            <person name="Canessa P."/>
            <person name="Larrondo L.F."/>
            <person name="James T.Y."/>
            <person name="Seelenfreund D."/>
            <person name="Lobos S."/>
            <person name="Polanco R."/>
            <person name="Tello M."/>
            <person name="Honda Y."/>
            <person name="Watanabe T."/>
            <person name="Watanabe T."/>
            <person name="Ryu J.S."/>
            <person name="Kubicek C.P."/>
            <person name="Schmoll M."/>
            <person name="Gaskell J."/>
            <person name="Hammel K.E."/>
            <person name="St John F.J."/>
            <person name="Vanden Wymelenberg A."/>
            <person name="Sabat G."/>
            <person name="Splinter BonDurant S."/>
            <person name="Syed K."/>
            <person name="Yadav J.S."/>
            <person name="Doddapaneni H."/>
            <person name="Subramanian V."/>
            <person name="Lavin J.L."/>
            <person name="Oguiza J.A."/>
            <person name="Perez G."/>
            <person name="Pisabarro A.G."/>
            <person name="Ramirez L."/>
            <person name="Santoyo F."/>
            <person name="Master E."/>
            <person name="Coutinho P.M."/>
            <person name="Henrissat B."/>
            <person name="Lombard V."/>
            <person name="Magnuson J.K."/>
            <person name="Kuees U."/>
            <person name="Hori C."/>
            <person name="Igarashi K."/>
            <person name="Samejima M."/>
            <person name="Held B.W."/>
            <person name="Barry K.W."/>
            <person name="LaButti K.M."/>
            <person name="Lapidus A."/>
            <person name="Lindquist E.A."/>
            <person name="Lucas S.M."/>
            <person name="Riley R."/>
            <person name="Salamov A.A."/>
            <person name="Hoffmeister D."/>
            <person name="Schwenk D."/>
            <person name="Hadar Y."/>
            <person name="Yarden O."/>
            <person name="de Vries R.P."/>
            <person name="Wiebenga A."/>
            <person name="Stenlid J."/>
            <person name="Eastwood D."/>
            <person name="Grigoriev I.V."/>
            <person name="Berka R.M."/>
            <person name="Blanchette R.A."/>
            <person name="Kersten P."/>
            <person name="Martinez A.T."/>
            <person name="Vicuna R."/>
            <person name="Cullen D."/>
        </authorList>
    </citation>
    <scope>NUCLEOTIDE SEQUENCE [LARGE SCALE GENOMIC DNA]</scope>
    <source>
        <strain evidence="6 7">B</strain>
    </source>
</reference>
<dbReference type="InterPro" id="IPR015889">
    <property type="entry name" value="Intradiol_dOase_core"/>
</dbReference>
<gene>
    <name evidence="6" type="ORF">CERSUDRAFT_111755</name>
</gene>
<evidence type="ECO:0000256" key="4">
    <source>
        <dbReference type="SAM" id="Phobius"/>
    </source>
</evidence>
<evidence type="ECO:0000313" key="6">
    <source>
        <dbReference type="EMBL" id="EMD39449.1"/>
    </source>
</evidence>
<evidence type="ECO:0000256" key="3">
    <source>
        <dbReference type="ARBA" id="ARBA00023002"/>
    </source>
</evidence>
<keyword evidence="3" id="KW-0560">Oxidoreductase</keyword>
<dbReference type="Gene3D" id="2.60.130.10">
    <property type="entry name" value="Aromatic compound dioxygenase"/>
    <property type="match status" value="1"/>
</dbReference>
<sequence length="275" mass="31252">MSPVPTFNSFAFAPYIGVSLFLRIFAIFRNTFQCFIPDNPLFYWLFNSRNPLWHDVEGPFYMLGAPSRNIAEGKATLASRDMLKGGVPFLFTLIIKDDKGNPIPHAEVDAWHADPRGEYYFKSYTLRGKMTTDFNGYVEMLTTVPGEYGPKGSERPGHIHMRVRDRAGQYYVLTTQVYVCRGNNPKEMYRDPVHYLRKPKTSLVVDAWSVPSATHGERYKDLPELPSADVETVRKLSWWNSRLAEQGMDAKVVAGGHMELGLTPRRSGLFGLLGF</sequence>
<dbReference type="Pfam" id="PF00775">
    <property type="entry name" value="Dioxygenase_C"/>
    <property type="match status" value="1"/>
</dbReference>
<dbReference type="GO" id="GO:0008199">
    <property type="term" value="F:ferric iron binding"/>
    <property type="evidence" value="ECO:0007669"/>
    <property type="project" value="InterPro"/>
</dbReference>
<accession>M2PS52</accession>
<name>M2PS52_CERS8</name>
<evidence type="ECO:0000259" key="5">
    <source>
        <dbReference type="Pfam" id="PF00775"/>
    </source>
</evidence>
<evidence type="ECO:0000313" key="7">
    <source>
        <dbReference type="Proteomes" id="UP000016930"/>
    </source>
</evidence>
<protein>
    <recommendedName>
        <fullName evidence="5">Intradiol ring-cleavage dioxygenases domain-containing protein</fullName>
    </recommendedName>
</protein>
<dbReference type="PANTHER" id="PTHR33711">
    <property type="entry name" value="DIOXYGENASE, PUTATIVE (AFU_ORTHOLOGUE AFUA_2G02910)-RELATED"/>
    <property type="match status" value="1"/>
</dbReference>
<comment type="similarity">
    <text evidence="1">Belongs to the intradiol ring-cleavage dioxygenase family.</text>
</comment>
<feature type="domain" description="Intradiol ring-cleavage dioxygenases" evidence="5">
    <location>
        <begin position="56"/>
        <end position="179"/>
    </location>
</feature>
<proteinExistence type="inferred from homology"/>
<dbReference type="HOGENOM" id="CLU_092139_0_0_1"/>
<evidence type="ECO:0000256" key="1">
    <source>
        <dbReference type="ARBA" id="ARBA00007825"/>
    </source>
</evidence>
<dbReference type="Proteomes" id="UP000016930">
    <property type="component" value="Unassembled WGS sequence"/>
</dbReference>
<dbReference type="OrthoDB" id="121380at2759"/>
<keyword evidence="4" id="KW-0812">Transmembrane</keyword>
<organism evidence="6 7">
    <name type="scientific">Ceriporiopsis subvermispora (strain B)</name>
    <name type="common">White-rot fungus</name>
    <name type="synonym">Gelatoporia subvermispora</name>
    <dbReference type="NCBI Taxonomy" id="914234"/>
    <lineage>
        <taxon>Eukaryota</taxon>
        <taxon>Fungi</taxon>
        <taxon>Dikarya</taxon>
        <taxon>Basidiomycota</taxon>
        <taxon>Agaricomycotina</taxon>
        <taxon>Agaricomycetes</taxon>
        <taxon>Polyporales</taxon>
        <taxon>Gelatoporiaceae</taxon>
        <taxon>Gelatoporia</taxon>
    </lineage>
</organism>
<dbReference type="InterPro" id="IPR000627">
    <property type="entry name" value="Intradiol_dOase_C"/>
</dbReference>
<dbReference type="PANTHER" id="PTHR33711:SF10">
    <property type="entry name" value="INTRADIOL RING-CLEAVAGE DIOXYGENASES DOMAIN-CONTAINING PROTEIN"/>
    <property type="match status" value="1"/>
</dbReference>
<feature type="transmembrane region" description="Helical" evidence="4">
    <location>
        <begin position="6"/>
        <end position="26"/>
    </location>
</feature>
<keyword evidence="2" id="KW-0223">Dioxygenase</keyword>
<dbReference type="EMBL" id="KB445793">
    <property type="protein sequence ID" value="EMD39449.1"/>
    <property type="molecule type" value="Genomic_DNA"/>
</dbReference>
<keyword evidence="4" id="KW-1133">Transmembrane helix</keyword>
<dbReference type="InterPro" id="IPR050770">
    <property type="entry name" value="Intradiol_RC_Dioxygenase"/>
</dbReference>
<keyword evidence="7" id="KW-1185">Reference proteome</keyword>